<keyword evidence="5 7" id="KW-1133">Transmembrane helix</keyword>
<dbReference type="EMBL" id="AP028056">
    <property type="protein sequence ID" value="BEH02969.1"/>
    <property type="molecule type" value="Genomic_DNA"/>
</dbReference>
<keyword evidence="4 7" id="KW-0812">Transmembrane</keyword>
<keyword evidence="3" id="KW-1003">Cell membrane</keyword>
<dbReference type="AlphaFoldDB" id="A0AAN0MHX6"/>
<evidence type="ECO:0000256" key="1">
    <source>
        <dbReference type="ARBA" id="ARBA00004651"/>
    </source>
</evidence>
<reference evidence="8" key="1">
    <citation type="journal article" date="2024" name="Int. J. Syst. Evol. Microbiol.">
        <title>Brooklawnia propionicigenes sp. nov., a facultatively anaerobic, propionate-producing bacterium isolated from a methanogenic reactor treating waste from cattle farms.</title>
        <authorList>
            <person name="Akita Y."/>
            <person name="Ueki A."/>
            <person name="Tonouchi A."/>
            <person name="Sugawara Y."/>
            <person name="Honma S."/>
            <person name="Kaku N."/>
            <person name="Ueki K."/>
        </authorList>
    </citation>
    <scope>NUCLEOTIDE SEQUENCE</scope>
    <source>
        <strain evidence="8">SH051</strain>
    </source>
</reference>
<proteinExistence type="inferred from homology"/>
<gene>
    <name evidence="8" type="ORF">brsh051_22500</name>
</gene>
<dbReference type="Pfam" id="PF04226">
    <property type="entry name" value="Transgly_assoc"/>
    <property type="match status" value="1"/>
</dbReference>
<evidence type="ECO:0000313" key="8">
    <source>
        <dbReference type="EMBL" id="BEH02969.1"/>
    </source>
</evidence>
<keyword evidence="6 7" id="KW-0472">Membrane</keyword>
<dbReference type="GO" id="GO:0005886">
    <property type="term" value="C:plasma membrane"/>
    <property type="evidence" value="ECO:0007669"/>
    <property type="project" value="UniProtKB-SubCell"/>
</dbReference>
<feature type="transmembrane region" description="Helical" evidence="7">
    <location>
        <begin position="28"/>
        <end position="48"/>
    </location>
</feature>
<organism evidence="8 9">
    <name type="scientific">Brooklawnia propionicigenes</name>
    <dbReference type="NCBI Taxonomy" id="3041175"/>
    <lineage>
        <taxon>Bacteria</taxon>
        <taxon>Bacillati</taxon>
        <taxon>Actinomycetota</taxon>
        <taxon>Actinomycetes</taxon>
        <taxon>Propionibacteriales</taxon>
        <taxon>Propionibacteriaceae</taxon>
        <taxon>Brooklawnia</taxon>
    </lineage>
</organism>
<accession>A0AAN0MHX6</accession>
<evidence type="ECO:0008006" key="10">
    <source>
        <dbReference type="Google" id="ProtNLM"/>
    </source>
</evidence>
<evidence type="ECO:0000256" key="2">
    <source>
        <dbReference type="ARBA" id="ARBA00011006"/>
    </source>
</evidence>
<evidence type="ECO:0000256" key="6">
    <source>
        <dbReference type="ARBA" id="ARBA00023136"/>
    </source>
</evidence>
<dbReference type="KEGG" id="broo:brsh051_22500"/>
<evidence type="ECO:0000256" key="3">
    <source>
        <dbReference type="ARBA" id="ARBA00022475"/>
    </source>
</evidence>
<evidence type="ECO:0000256" key="7">
    <source>
        <dbReference type="SAM" id="Phobius"/>
    </source>
</evidence>
<evidence type="ECO:0000313" key="9">
    <source>
        <dbReference type="Proteomes" id="UP001431656"/>
    </source>
</evidence>
<sequence>MTLLLGVLGAVVGGWISSAIFGISLQGFWNPITWIIAILGGFLVTFLYNKLTKKA</sequence>
<keyword evidence="9" id="KW-1185">Reference proteome</keyword>
<evidence type="ECO:0000256" key="4">
    <source>
        <dbReference type="ARBA" id="ARBA00022692"/>
    </source>
</evidence>
<dbReference type="InterPro" id="IPR007341">
    <property type="entry name" value="Transgly_assoc"/>
</dbReference>
<comment type="subcellular location">
    <subcellularLocation>
        <location evidence="1">Cell membrane</location>
        <topology evidence="1">Multi-pass membrane protein</topology>
    </subcellularLocation>
</comment>
<protein>
    <recommendedName>
        <fullName evidence="10">GlsB/YeaQ/YmgE family stress response membrane protein</fullName>
    </recommendedName>
</protein>
<dbReference type="Proteomes" id="UP001431656">
    <property type="component" value="Chromosome"/>
</dbReference>
<comment type="similarity">
    <text evidence="2">Belongs to the UPF0410 family.</text>
</comment>
<evidence type="ECO:0000256" key="5">
    <source>
        <dbReference type="ARBA" id="ARBA00022989"/>
    </source>
</evidence>
<name>A0AAN0MHX6_9ACTN</name>